<name>A0A2P8DBW3_9BACT</name>
<accession>A0A2P8DBW3</accession>
<keyword evidence="1" id="KW-0862">Zinc</keyword>
<dbReference type="Proteomes" id="UP000240572">
    <property type="component" value="Unassembled WGS sequence"/>
</dbReference>
<sequence length="400" mass="45761">MITLEKNQELIYKDLLRVISDKELLKEAGPNMFKGAWGALFYMFYYEQYVDDTQDNAIPFMEELYNELQAGPTSTFTYCNGLTGPFWLLHHLHKYEFVELDLEDLASDFIRAAIMESDYHLSVNNFDLLHGSGGICNFLVPFSHRPEVKAHLEKFVNCLSAVCLQTPQGLSMPIFYYHTDPPSPTGTDAFSLAHGTCSMQIILAKIHKAGIARKTCQELVYGSMEFILNHENKISGPLDPLYPASLGESNYSRISWCYGDINVAIALWYCGEQFQEQRWQTKALNILMHNTKRVTRESAGILDACLCHGAAGNAAMYLRFWHATNDRAFFKCAEDWYEMTNEMIRFSENPAERGISVWQGKDDKWQYRWDFLDGSAGTGLSLISRHVDEPLHWDESLLIS</sequence>
<dbReference type="PANTHER" id="PTHR12736">
    <property type="entry name" value="LANC-LIKE PROTEIN"/>
    <property type="match status" value="1"/>
</dbReference>
<dbReference type="PANTHER" id="PTHR12736:SF7">
    <property type="entry name" value="LANC-LIKE PROTEIN 3"/>
    <property type="match status" value="1"/>
</dbReference>
<feature type="binding site" evidence="1">
    <location>
        <position position="257"/>
    </location>
    <ligand>
        <name>Zn(2+)</name>
        <dbReference type="ChEBI" id="CHEBI:29105"/>
    </ligand>
</feature>
<gene>
    <name evidence="2" type="ORF">B0I18_101881</name>
</gene>
<dbReference type="Pfam" id="PF05147">
    <property type="entry name" value="LANC_like"/>
    <property type="match status" value="1"/>
</dbReference>
<proteinExistence type="predicted"/>
<dbReference type="OrthoDB" id="6313827at2"/>
<dbReference type="GO" id="GO:0046872">
    <property type="term" value="F:metal ion binding"/>
    <property type="evidence" value="ECO:0007669"/>
    <property type="project" value="UniProtKB-KW"/>
</dbReference>
<keyword evidence="1" id="KW-0479">Metal-binding</keyword>
<reference evidence="2 3" key="1">
    <citation type="submission" date="2018-03" db="EMBL/GenBank/DDBJ databases">
        <title>Genomic Encyclopedia of Type Strains, Phase III (KMG-III): the genomes of soil and plant-associated and newly described type strains.</title>
        <authorList>
            <person name="Whitman W."/>
        </authorList>
    </citation>
    <scope>NUCLEOTIDE SEQUENCE [LARGE SCALE GENOMIC DNA]</scope>
    <source>
        <strain evidence="2 3">CGMCC 1.12700</strain>
    </source>
</reference>
<dbReference type="SUPFAM" id="SSF158745">
    <property type="entry name" value="LanC-like"/>
    <property type="match status" value="1"/>
</dbReference>
<evidence type="ECO:0000313" key="2">
    <source>
        <dbReference type="EMBL" id="PSK94721.1"/>
    </source>
</evidence>
<evidence type="ECO:0000313" key="3">
    <source>
        <dbReference type="Proteomes" id="UP000240572"/>
    </source>
</evidence>
<dbReference type="SMART" id="SM01260">
    <property type="entry name" value="LANC_like"/>
    <property type="match status" value="1"/>
</dbReference>
<keyword evidence="3" id="KW-1185">Reference proteome</keyword>
<dbReference type="InterPro" id="IPR007822">
    <property type="entry name" value="LANC-like"/>
</dbReference>
<dbReference type="RefSeq" id="WP_106521409.1">
    <property type="nucleotide sequence ID" value="NZ_PYGD01000001.1"/>
</dbReference>
<feature type="binding site" evidence="1">
    <location>
        <position position="308"/>
    </location>
    <ligand>
        <name>Zn(2+)</name>
        <dbReference type="ChEBI" id="CHEBI:29105"/>
    </ligand>
</feature>
<organism evidence="2 3">
    <name type="scientific">Taibaiella chishuiensis</name>
    <dbReference type="NCBI Taxonomy" id="1434707"/>
    <lineage>
        <taxon>Bacteria</taxon>
        <taxon>Pseudomonadati</taxon>
        <taxon>Bacteroidota</taxon>
        <taxon>Chitinophagia</taxon>
        <taxon>Chitinophagales</taxon>
        <taxon>Chitinophagaceae</taxon>
        <taxon>Taibaiella</taxon>
    </lineage>
</organism>
<dbReference type="PRINTS" id="PR01950">
    <property type="entry name" value="LANCSUPER"/>
</dbReference>
<dbReference type="EMBL" id="PYGD01000001">
    <property type="protein sequence ID" value="PSK94721.1"/>
    <property type="molecule type" value="Genomic_DNA"/>
</dbReference>
<feature type="binding site" evidence="1">
    <location>
        <position position="307"/>
    </location>
    <ligand>
        <name>Zn(2+)</name>
        <dbReference type="ChEBI" id="CHEBI:29105"/>
    </ligand>
</feature>
<evidence type="ECO:0000256" key="1">
    <source>
        <dbReference type="PIRSR" id="PIRSR607822-1"/>
    </source>
</evidence>
<dbReference type="AlphaFoldDB" id="A0A2P8DBW3"/>
<dbReference type="GO" id="GO:0031179">
    <property type="term" value="P:peptide modification"/>
    <property type="evidence" value="ECO:0007669"/>
    <property type="project" value="InterPro"/>
</dbReference>
<dbReference type="PRINTS" id="PR01955">
    <property type="entry name" value="LANCFRANKIA"/>
</dbReference>
<comment type="caution">
    <text evidence="2">The sequence shown here is derived from an EMBL/GenBank/DDBJ whole genome shotgun (WGS) entry which is preliminary data.</text>
</comment>
<dbReference type="Gene3D" id="1.50.10.20">
    <property type="match status" value="1"/>
</dbReference>
<protein>
    <submittedName>
        <fullName evidence="2">Lanthionine synthetase-like protein</fullName>
    </submittedName>
</protein>
<dbReference type="GO" id="GO:0005886">
    <property type="term" value="C:plasma membrane"/>
    <property type="evidence" value="ECO:0007669"/>
    <property type="project" value="TreeGrafter"/>
</dbReference>